<comment type="caution">
    <text evidence="1">The sequence shown here is derived from an EMBL/GenBank/DDBJ whole genome shotgun (WGS) entry which is preliminary data.</text>
</comment>
<sequence>MAVSSSSSGPVIPLAVGAVPGEEVERHADGLGRLQDARSSLSSFSLSSSIFYAPTSPTSCAPSYTSLPLANEETVQYTPRPGSSRLSNAGSGTYTRSWKNMTLTLCGQPDDVQSPVYDRHGLVVGELEMKCRERVLAVSVKLEGRVTLSVAGLGARVTRTVEEEPTVLWEKEEGSSRMCPGSLLFSLRLPAYFEDVDGESRRLPPSFEPEFINVHTMFVRSTYTLSISLTRIVKCPVVSWAKHKTYSILLQHRPRNRPSRPGPQLDSVSILASIKATPDEWTQLVSKMEATPESKLDPVECHFLVPSNPTYCLSETIPFHIQIRSSLGTIRELFPPSSKLLQPWQTQTREIVVYIRGKKAVRTVSIGSGKLRSVPPTDLGVGGASAPQADGVCLDWEGEVKCEARVTSGGFDMGCLDVKVRGIDTDGRESRS</sequence>
<accession>A0AAD5VR74</accession>
<organism evidence="1 2">
    <name type="scientific">Leucocoprinus birnbaumii</name>
    <dbReference type="NCBI Taxonomy" id="56174"/>
    <lineage>
        <taxon>Eukaryota</taxon>
        <taxon>Fungi</taxon>
        <taxon>Dikarya</taxon>
        <taxon>Basidiomycota</taxon>
        <taxon>Agaricomycotina</taxon>
        <taxon>Agaricomycetes</taxon>
        <taxon>Agaricomycetidae</taxon>
        <taxon>Agaricales</taxon>
        <taxon>Agaricineae</taxon>
        <taxon>Agaricaceae</taxon>
        <taxon>Leucocoprinus</taxon>
    </lineage>
</organism>
<name>A0AAD5VR74_9AGAR</name>
<proteinExistence type="predicted"/>
<dbReference type="EMBL" id="JANIEX010000485">
    <property type="protein sequence ID" value="KAJ3566468.1"/>
    <property type="molecule type" value="Genomic_DNA"/>
</dbReference>
<reference evidence="1" key="1">
    <citation type="submission" date="2022-07" db="EMBL/GenBank/DDBJ databases">
        <title>Genome Sequence of Leucocoprinus birnbaumii.</title>
        <authorList>
            <person name="Buettner E."/>
        </authorList>
    </citation>
    <scope>NUCLEOTIDE SEQUENCE</scope>
    <source>
        <strain evidence="1">VT141</strain>
    </source>
</reference>
<evidence type="ECO:0000313" key="2">
    <source>
        <dbReference type="Proteomes" id="UP001213000"/>
    </source>
</evidence>
<dbReference type="Proteomes" id="UP001213000">
    <property type="component" value="Unassembled WGS sequence"/>
</dbReference>
<protein>
    <submittedName>
        <fullName evidence="1">Uncharacterized protein</fullName>
    </submittedName>
</protein>
<gene>
    <name evidence="1" type="ORF">NP233_g6988</name>
</gene>
<dbReference type="AlphaFoldDB" id="A0AAD5VR74"/>
<keyword evidence="2" id="KW-1185">Reference proteome</keyword>
<evidence type="ECO:0000313" key="1">
    <source>
        <dbReference type="EMBL" id="KAJ3566468.1"/>
    </source>
</evidence>